<dbReference type="SUPFAM" id="SSF53474">
    <property type="entry name" value="alpha/beta-Hydrolases"/>
    <property type="match status" value="1"/>
</dbReference>
<dbReference type="InterPro" id="IPR009081">
    <property type="entry name" value="PP-bd_ACP"/>
</dbReference>
<evidence type="ECO:0000256" key="3">
    <source>
        <dbReference type="ARBA" id="ARBA00022598"/>
    </source>
</evidence>
<dbReference type="EMBL" id="JACAZI010000032">
    <property type="protein sequence ID" value="KAF7330868.1"/>
    <property type="molecule type" value="Genomic_DNA"/>
</dbReference>
<dbReference type="Pfam" id="PF00501">
    <property type="entry name" value="AMP-binding"/>
    <property type="match status" value="1"/>
</dbReference>
<dbReference type="AlphaFoldDB" id="A0A8H7CCV0"/>
<dbReference type="GO" id="GO:0031177">
    <property type="term" value="F:phosphopantetheine binding"/>
    <property type="evidence" value="ECO:0007669"/>
    <property type="project" value="TreeGrafter"/>
</dbReference>
<dbReference type="Gene3D" id="3.40.50.1820">
    <property type="entry name" value="alpha/beta hydrolase"/>
    <property type="match status" value="1"/>
</dbReference>
<evidence type="ECO:0000313" key="6">
    <source>
        <dbReference type="EMBL" id="KAF7330868.1"/>
    </source>
</evidence>
<keyword evidence="7" id="KW-1185">Reference proteome</keyword>
<dbReference type="Pfam" id="PF00550">
    <property type="entry name" value="PP-binding"/>
    <property type="match status" value="1"/>
</dbReference>
<evidence type="ECO:0000256" key="2">
    <source>
        <dbReference type="ARBA" id="ARBA00022553"/>
    </source>
</evidence>
<evidence type="ECO:0000256" key="1">
    <source>
        <dbReference type="ARBA" id="ARBA00022450"/>
    </source>
</evidence>
<comment type="caution">
    <text evidence="6">The sequence shown here is derived from an EMBL/GenBank/DDBJ whole genome shotgun (WGS) entry which is preliminary data.</text>
</comment>
<name>A0A8H7CCV0_9AGAR</name>
<evidence type="ECO:0000256" key="4">
    <source>
        <dbReference type="ARBA" id="ARBA00023268"/>
    </source>
</evidence>
<dbReference type="OrthoDB" id="416786at2759"/>
<dbReference type="Proteomes" id="UP000620124">
    <property type="component" value="Unassembled WGS sequence"/>
</dbReference>
<accession>A0A8H7CCV0</accession>
<dbReference type="Gene3D" id="3.40.50.12780">
    <property type="entry name" value="N-terminal domain of ligase-like"/>
    <property type="match status" value="1"/>
</dbReference>
<dbReference type="CDD" id="cd05930">
    <property type="entry name" value="A_NRPS"/>
    <property type="match status" value="1"/>
</dbReference>
<dbReference type="NCBIfam" id="TIGR01733">
    <property type="entry name" value="AA-adenyl-dom"/>
    <property type="match status" value="1"/>
</dbReference>
<dbReference type="GO" id="GO:0044550">
    <property type="term" value="P:secondary metabolite biosynthetic process"/>
    <property type="evidence" value="ECO:0007669"/>
    <property type="project" value="TreeGrafter"/>
</dbReference>
<dbReference type="Gene3D" id="1.10.1200.10">
    <property type="entry name" value="ACP-like"/>
    <property type="match status" value="1"/>
</dbReference>
<evidence type="ECO:0000313" key="7">
    <source>
        <dbReference type="Proteomes" id="UP000620124"/>
    </source>
</evidence>
<keyword evidence="3" id="KW-0436">Ligase</keyword>
<dbReference type="FunFam" id="2.30.38.10:FF:000001">
    <property type="entry name" value="Non-ribosomal peptide synthetase PvdI"/>
    <property type="match status" value="1"/>
</dbReference>
<dbReference type="SUPFAM" id="SSF47336">
    <property type="entry name" value="ACP-like"/>
    <property type="match status" value="1"/>
</dbReference>
<dbReference type="PANTHER" id="PTHR45527">
    <property type="entry name" value="NONRIBOSOMAL PEPTIDE SYNTHETASE"/>
    <property type="match status" value="1"/>
</dbReference>
<protein>
    <submittedName>
        <fullName evidence="6">Acetyl-CoA synthetase-like protein</fullName>
    </submittedName>
</protein>
<dbReference type="Gene3D" id="3.30.300.30">
    <property type="match status" value="1"/>
</dbReference>
<organism evidence="6 7">
    <name type="scientific">Mycena venus</name>
    <dbReference type="NCBI Taxonomy" id="2733690"/>
    <lineage>
        <taxon>Eukaryota</taxon>
        <taxon>Fungi</taxon>
        <taxon>Dikarya</taxon>
        <taxon>Basidiomycota</taxon>
        <taxon>Agaricomycotina</taxon>
        <taxon>Agaricomycetes</taxon>
        <taxon>Agaricomycetidae</taxon>
        <taxon>Agaricales</taxon>
        <taxon>Marasmiineae</taxon>
        <taxon>Mycenaceae</taxon>
        <taxon>Mycena</taxon>
    </lineage>
</organism>
<dbReference type="InterPro" id="IPR042099">
    <property type="entry name" value="ANL_N_sf"/>
</dbReference>
<dbReference type="SUPFAM" id="SSF56801">
    <property type="entry name" value="Acetyl-CoA synthetase-like"/>
    <property type="match status" value="1"/>
</dbReference>
<dbReference type="InterPro" id="IPR036736">
    <property type="entry name" value="ACP-like_sf"/>
</dbReference>
<keyword evidence="1" id="KW-0596">Phosphopantetheine</keyword>
<dbReference type="PANTHER" id="PTHR45527:SF1">
    <property type="entry name" value="FATTY ACID SYNTHASE"/>
    <property type="match status" value="1"/>
</dbReference>
<reference evidence="6" key="1">
    <citation type="submission" date="2020-05" db="EMBL/GenBank/DDBJ databases">
        <title>Mycena genomes resolve the evolution of fungal bioluminescence.</title>
        <authorList>
            <person name="Tsai I.J."/>
        </authorList>
    </citation>
    <scope>NUCLEOTIDE SEQUENCE</scope>
    <source>
        <strain evidence="6">CCC161011</strain>
    </source>
</reference>
<dbReference type="InterPro" id="IPR010071">
    <property type="entry name" value="AA_adenyl_dom"/>
</dbReference>
<dbReference type="InterPro" id="IPR045851">
    <property type="entry name" value="AMP-bd_C_sf"/>
</dbReference>
<dbReference type="Pfam" id="PF00975">
    <property type="entry name" value="Thioesterase"/>
    <property type="match status" value="1"/>
</dbReference>
<evidence type="ECO:0000259" key="5">
    <source>
        <dbReference type="PROSITE" id="PS50075"/>
    </source>
</evidence>
<dbReference type="InterPro" id="IPR001031">
    <property type="entry name" value="Thioesterase"/>
</dbReference>
<proteinExistence type="predicted"/>
<keyword evidence="4" id="KW-0511">Multifunctional enzyme</keyword>
<dbReference type="PROSITE" id="PS50075">
    <property type="entry name" value="CARRIER"/>
    <property type="match status" value="1"/>
</dbReference>
<gene>
    <name evidence="6" type="ORF">MVEN_02426300</name>
</gene>
<dbReference type="GO" id="GO:0043041">
    <property type="term" value="P:amino acid activation for nonribosomal peptide biosynthetic process"/>
    <property type="evidence" value="ECO:0007669"/>
    <property type="project" value="TreeGrafter"/>
</dbReference>
<dbReference type="InterPro" id="IPR000873">
    <property type="entry name" value="AMP-dep_synth/lig_dom"/>
</dbReference>
<dbReference type="InterPro" id="IPR029058">
    <property type="entry name" value="AB_hydrolase_fold"/>
</dbReference>
<feature type="domain" description="Carrier" evidence="5">
    <location>
        <begin position="535"/>
        <end position="609"/>
    </location>
</feature>
<dbReference type="GO" id="GO:0005737">
    <property type="term" value="C:cytoplasm"/>
    <property type="evidence" value="ECO:0007669"/>
    <property type="project" value="TreeGrafter"/>
</dbReference>
<dbReference type="GO" id="GO:0016874">
    <property type="term" value="F:ligase activity"/>
    <property type="evidence" value="ECO:0007669"/>
    <property type="project" value="UniProtKB-KW"/>
</dbReference>
<sequence>MWNRNISIAWSTRPLPAFPPHIALEHTSGEKMTYAALVDLANQVAHGLQAKGVRPETCVPILFSTQVNQIQAVVAILAVLKSGGAFVPLDATWPVDRLASCIQQTKASFIICDSVVPQVAHSLPAPFFSIDQLALRQPKTPPSTRGLRMDSLMNVMFTSGSSTGKPKGVLIEHSNASAYIANASTVFPLTNARRFLHFSPWTFDQGLADLFLALPIGATVILANMDEMLLDLTTTLNSCKADYAVLTPAVAQLLKAGTHLPHLKTLVCGGEKLPGQLVHRWAGKLELIDAYGPTEFTIHGISESFKHSGYVPGVIGRPLGSTRAYIVDQSMRPVPVGATGELILSGNQVARGYLDLPAETAAAFVADPFHPGQRMYKTGDLARFKSDGRIEYLGRKEGGYVKLRGLRVDVAEIEATLMSVPQTFSVVEVLRIDGQPHLVAFLAHSLSPAGKAQLALPPDLQAHQPWIKILTKTCKRILPAYSVPTQWIVLEAMPQATSNKFDRKLLQSFFKGLAAQAGRVDEITRIVLCAKPVRPPETVPERKLHAIWCELLGKEQFSVHDDFFNAGGDSLGVIRVLARLRNKGCHLTIQEFYSASTIATLAEFIKTSGRHIADDLEEAPVHGLVFPVQKCADEGQKTALWLFHCAEGVGHEYINLPLLERDVYAISNPSKNRMSLEANFPTLESFTDRYMPLLPGDEPIYLGGYSSGGLLAISMAARRRSLGQPVKGVVLLDTFNTQGWKFRGFEQTTDYGTNHISNALNPGAKELQRLSERHTYHLIQYFVEPSIEVPVLLLRAGVRDTSDTEFYVAENGDDELNFFTRENIPLLEIHTVPGAEHADLVGYKDNFATPVVHEVAEHIRQWCRRLD</sequence>
<keyword evidence="2" id="KW-0597">Phosphoprotein</keyword>